<keyword evidence="2" id="KW-1185">Reference proteome</keyword>
<name>A0A0E9M2I6_9BACT</name>
<gene>
    <name evidence="1" type="ORF">JCM15548_14207</name>
</gene>
<dbReference type="InterPro" id="IPR041881">
    <property type="entry name" value="PqqD_sf"/>
</dbReference>
<dbReference type="STRING" id="1236989.JCM15548_14207"/>
<proteinExistence type="predicted"/>
<sequence length="98" mass="10986">MYKTDAIFQVKNNNFVTRKVGDEMVIVPLVNSVADMTRVLTLNETGTAIMEALDGQTSLKEVTTKLLDQFDVETTVLQHDLQNFIAEALDKQIIEQIA</sequence>
<dbReference type="AlphaFoldDB" id="A0A0E9M2I6"/>
<dbReference type="Pfam" id="PF05402">
    <property type="entry name" value="PqqD"/>
    <property type="match status" value="1"/>
</dbReference>
<dbReference type="OrthoDB" id="1122036at2"/>
<dbReference type="InterPro" id="IPR008792">
    <property type="entry name" value="PQQD"/>
</dbReference>
<dbReference type="Proteomes" id="UP000032900">
    <property type="component" value="Unassembled WGS sequence"/>
</dbReference>
<reference evidence="1 2" key="1">
    <citation type="journal article" date="2015" name="Microbes Environ.">
        <title>Distribution and evolution of nitrogen fixation genes in the phylum bacteroidetes.</title>
        <authorList>
            <person name="Inoue J."/>
            <person name="Oshima K."/>
            <person name="Suda W."/>
            <person name="Sakamoto M."/>
            <person name="Iino T."/>
            <person name="Noda S."/>
            <person name="Hongoh Y."/>
            <person name="Hattori M."/>
            <person name="Ohkuma M."/>
        </authorList>
    </citation>
    <scope>NUCLEOTIDE SEQUENCE [LARGE SCALE GENOMIC DNA]</scope>
    <source>
        <strain evidence="1">JCM 15548</strain>
    </source>
</reference>
<evidence type="ECO:0008006" key="3">
    <source>
        <dbReference type="Google" id="ProtNLM"/>
    </source>
</evidence>
<dbReference type="Gene3D" id="1.10.10.1150">
    <property type="entry name" value="Coenzyme PQQ synthesis protein D (PqqD)"/>
    <property type="match status" value="1"/>
</dbReference>
<evidence type="ECO:0000313" key="2">
    <source>
        <dbReference type="Proteomes" id="UP000032900"/>
    </source>
</evidence>
<protein>
    <recommendedName>
        <fullName evidence="3">Coenzyme PQQ synthesis protein D</fullName>
    </recommendedName>
</protein>
<accession>A0A0E9M2I6</accession>
<dbReference type="RefSeq" id="WP_062128159.1">
    <property type="nucleotide sequence ID" value="NZ_BAZW01000063.1"/>
</dbReference>
<comment type="caution">
    <text evidence="1">The sequence shown here is derived from an EMBL/GenBank/DDBJ whole genome shotgun (WGS) entry which is preliminary data.</text>
</comment>
<organism evidence="1 2">
    <name type="scientific">Geofilum rubicundum JCM 15548</name>
    <dbReference type="NCBI Taxonomy" id="1236989"/>
    <lineage>
        <taxon>Bacteria</taxon>
        <taxon>Pseudomonadati</taxon>
        <taxon>Bacteroidota</taxon>
        <taxon>Bacteroidia</taxon>
        <taxon>Marinilabiliales</taxon>
        <taxon>Marinilabiliaceae</taxon>
        <taxon>Geofilum</taxon>
    </lineage>
</organism>
<dbReference type="EMBL" id="BAZW01000063">
    <property type="protein sequence ID" value="GAO31808.1"/>
    <property type="molecule type" value="Genomic_DNA"/>
</dbReference>
<evidence type="ECO:0000313" key="1">
    <source>
        <dbReference type="EMBL" id="GAO31808.1"/>
    </source>
</evidence>